<evidence type="ECO:0000313" key="3">
    <source>
        <dbReference type="Proteomes" id="UP001501637"/>
    </source>
</evidence>
<name>A0ABP6MLS3_9ACTN</name>
<keyword evidence="3" id="KW-1185">Reference proteome</keyword>
<proteinExistence type="predicted"/>
<accession>A0ABP6MLS3</accession>
<gene>
    <name evidence="2" type="ORF">GCM10010449_44760</name>
</gene>
<evidence type="ECO:0000256" key="1">
    <source>
        <dbReference type="SAM" id="MobiDB-lite"/>
    </source>
</evidence>
<dbReference type="RefSeq" id="WP_344523050.1">
    <property type="nucleotide sequence ID" value="NZ_BAAAUG010000078.1"/>
</dbReference>
<evidence type="ECO:0000313" key="2">
    <source>
        <dbReference type="EMBL" id="GAA3117640.1"/>
    </source>
</evidence>
<dbReference type="EMBL" id="BAAAUG010000078">
    <property type="protein sequence ID" value="GAA3117640.1"/>
    <property type="molecule type" value="Genomic_DNA"/>
</dbReference>
<sequence>MAAEPSDDFREYFTVDRPKASPPLSTTGAAAGILTGHTNTISTR</sequence>
<reference evidence="3" key="1">
    <citation type="journal article" date="2019" name="Int. J. Syst. Evol. Microbiol.">
        <title>The Global Catalogue of Microorganisms (GCM) 10K type strain sequencing project: providing services to taxonomists for standard genome sequencing and annotation.</title>
        <authorList>
            <consortium name="The Broad Institute Genomics Platform"/>
            <consortium name="The Broad Institute Genome Sequencing Center for Infectious Disease"/>
            <person name="Wu L."/>
            <person name="Ma J."/>
        </authorList>
    </citation>
    <scope>NUCLEOTIDE SEQUENCE [LARGE SCALE GENOMIC DNA]</scope>
    <source>
        <strain evidence="3">JCM 9092</strain>
    </source>
</reference>
<protein>
    <submittedName>
        <fullName evidence="2">Uncharacterized protein</fullName>
    </submittedName>
</protein>
<dbReference type="Proteomes" id="UP001501637">
    <property type="component" value="Unassembled WGS sequence"/>
</dbReference>
<comment type="caution">
    <text evidence="2">The sequence shown here is derived from an EMBL/GenBank/DDBJ whole genome shotgun (WGS) entry which is preliminary data.</text>
</comment>
<organism evidence="2 3">
    <name type="scientific">Streptomyces rectiviolaceus</name>
    <dbReference type="NCBI Taxonomy" id="332591"/>
    <lineage>
        <taxon>Bacteria</taxon>
        <taxon>Bacillati</taxon>
        <taxon>Actinomycetota</taxon>
        <taxon>Actinomycetes</taxon>
        <taxon>Kitasatosporales</taxon>
        <taxon>Streptomycetaceae</taxon>
        <taxon>Streptomyces</taxon>
    </lineage>
</organism>
<feature type="region of interest" description="Disordered" evidence="1">
    <location>
        <begin position="1"/>
        <end position="44"/>
    </location>
</feature>
<feature type="compositionally biased region" description="Basic and acidic residues" evidence="1">
    <location>
        <begin position="7"/>
        <end position="19"/>
    </location>
</feature>